<sequence length="385" mass="43612">MVVTGTYIIWGTPHSLYTGKVRSYLIKKGVSYREIMASDDRFLKEVTDKIGHRVIPVLETPEGHLVQDTTAIIDLIESREAEPDFTPPGPVQQFAALALDAFGSNYMMPLAMHYRWTYRERQELFLRTEFARAVPPMEHEQRLETAGKLMTRFAGFLPGLGVTPAVIPAMEASYAELLEALEQHFRQHPYLLGGRPSLADFGMMAPLYAHLARDPVPAFLMKTTAPSVFRWTERMNRTETIDGEFANYEYDFPIDDHIPPTLEAILAILFAHWTPGFVEDTTCFNAWVNSLPDPAPGTLISHDGSRKVHPTLGWIRYPWRDVVMERASNPHALWHFSRAQDLAYALKGTDADRFDQLLDRIGGKGMLASRTVRALTRRDNVLVLA</sequence>
<dbReference type="SUPFAM" id="SSF52833">
    <property type="entry name" value="Thioredoxin-like"/>
    <property type="match status" value="1"/>
</dbReference>
<keyword evidence="3" id="KW-1185">Reference proteome</keyword>
<dbReference type="InterPro" id="IPR010987">
    <property type="entry name" value="Glutathione-S-Trfase_C-like"/>
</dbReference>
<dbReference type="CDD" id="cd00299">
    <property type="entry name" value="GST_C_family"/>
    <property type="match status" value="1"/>
</dbReference>
<gene>
    <name evidence="2" type="ORF">FOM92_15135</name>
</gene>
<dbReference type="Proteomes" id="UP000320160">
    <property type="component" value="Unassembled WGS sequence"/>
</dbReference>
<dbReference type="Pfam" id="PF13417">
    <property type="entry name" value="GST_N_3"/>
    <property type="match status" value="1"/>
</dbReference>
<keyword evidence="2" id="KW-0808">Transferase</keyword>
<evidence type="ECO:0000259" key="1">
    <source>
        <dbReference type="PROSITE" id="PS50405"/>
    </source>
</evidence>
<dbReference type="InterPro" id="IPR004045">
    <property type="entry name" value="Glutathione_S-Trfase_N"/>
</dbReference>
<reference evidence="2 3" key="1">
    <citation type="submission" date="2019-07" db="EMBL/GenBank/DDBJ databases">
        <authorList>
            <person name="Park M."/>
        </authorList>
    </citation>
    <scope>NUCLEOTIDE SEQUENCE [LARGE SCALE GENOMIC DNA]</scope>
    <source>
        <strain evidence="2 3">KCTC32445</strain>
    </source>
</reference>
<dbReference type="AlphaFoldDB" id="A0A553WCP8"/>
<name>A0A553WCP8_9SPHN</name>
<evidence type="ECO:0000313" key="2">
    <source>
        <dbReference type="EMBL" id="TSB02422.1"/>
    </source>
</evidence>
<dbReference type="InterPro" id="IPR036282">
    <property type="entry name" value="Glutathione-S-Trfase_C_sf"/>
</dbReference>
<dbReference type="Gene3D" id="1.20.1050.10">
    <property type="match status" value="2"/>
</dbReference>
<dbReference type="SUPFAM" id="SSF47616">
    <property type="entry name" value="GST C-terminal domain-like"/>
    <property type="match status" value="1"/>
</dbReference>
<protein>
    <submittedName>
        <fullName evidence="2">Glutathione S-transferase family protein</fullName>
    </submittedName>
</protein>
<evidence type="ECO:0000313" key="3">
    <source>
        <dbReference type="Proteomes" id="UP000320160"/>
    </source>
</evidence>
<feature type="domain" description="GST C-terminal" evidence="1">
    <location>
        <begin position="106"/>
        <end position="254"/>
    </location>
</feature>
<organism evidence="2 3">
    <name type="scientific">Sphingorhabdus contaminans</name>
    <dbReference type="NCBI Taxonomy" id="1343899"/>
    <lineage>
        <taxon>Bacteria</taxon>
        <taxon>Pseudomonadati</taxon>
        <taxon>Pseudomonadota</taxon>
        <taxon>Alphaproteobacteria</taxon>
        <taxon>Sphingomonadales</taxon>
        <taxon>Sphingomonadaceae</taxon>
        <taxon>Sphingorhabdus</taxon>
    </lineage>
</organism>
<dbReference type="InterPro" id="IPR036249">
    <property type="entry name" value="Thioredoxin-like_sf"/>
</dbReference>
<proteinExistence type="predicted"/>
<dbReference type="PROSITE" id="PS50405">
    <property type="entry name" value="GST_CTER"/>
    <property type="match status" value="1"/>
</dbReference>
<dbReference type="Gene3D" id="3.40.30.10">
    <property type="entry name" value="Glutaredoxin"/>
    <property type="match status" value="1"/>
</dbReference>
<accession>A0A553WCP8</accession>
<dbReference type="GO" id="GO:0016740">
    <property type="term" value="F:transferase activity"/>
    <property type="evidence" value="ECO:0007669"/>
    <property type="project" value="UniProtKB-KW"/>
</dbReference>
<comment type="caution">
    <text evidence="2">The sequence shown here is derived from an EMBL/GenBank/DDBJ whole genome shotgun (WGS) entry which is preliminary data.</text>
</comment>
<dbReference type="EMBL" id="VKKU01000002">
    <property type="protein sequence ID" value="TSB02422.1"/>
    <property type="molecule type" value="Genomic_DNA"/>
</dbReference>
<dbReference type="Pfam" id="PF13410">
    <property type="entry name" value="GST_C_2"/>
    <property type="match status" value="1"/>
</dbReference>